<dbReference type="Gene3D" id="2.30.140.10">
    <property type="entry name" value="Spermidine synthase, tetramerisation domain"/>
    <property type="match status" value="1"/>
</dbReference>
<dbReference type="InterPro" id="IPR030374">
    <property type="entry name" value="PABS"/>
</dbReference>
<proteinExistence type="inferred from homology"/>
<evidence type="ECO:0000256" key="3">
    <source>
        <dbReference type="ARBA" id="ARBA00023115"/>
    </source>
</evidence>
<dbReference type="PANTHER" id="PTHR43317:SF3">
    <property type="entry name" value="BLR2883 PROTEIN"/>
    <property type="match status" value="1"/>
</dbReference>
<organism evidence="6">
    <name type="scientific">Thermohahella caldifontis</name>
    <dbReference type="NCBI Taxonomy" id="3142973"/>
    <lineage>
        <taxon>Bacteria</taxon>
        <taxon>Pseudomonadati</taxon>
        <taxon>Pseudomonadota</taxon>
        <taxon>Gammaproteobacteria</taxon>
        <taxon>Oceanospirillales</taxon>
        <taxon>Hahellaceae</taxon>
        <taxon>Thermohahella</taxon>
    </lineage>
</organism>
<protein>
    <recommendedName>
        <fullName evidence="5">PABS domain-containing protein</fullName>
    </recommendedName>
</protein>
<feature type="domain" description="PABS" evidence="5">
    <location>
        <begin position="4"/>
        <end position="244"/>
    </location>
</feature>
<dbReference type="GO" id="GO:0006596">
    <property type="term" value="P:polyamine biosynthetic process"/>
    <property type="evidence" value="ECO:0007669"/>
    <property type="project" value="UniProtKB-UniRule"/>
</dbReference>
<keyword evidence="3 4" id="KW-0620">Polyamine biosynthesis</keyword>
<comment type="similarity">
    <text evidence="1">Belongs to the spermidine/spermine synthase family.</text>
</comment>
<sequence>MSNHSPFKFTDPALADSQVWHHEKSRWQDIKLARHPLFGEQLILDDDLQYSTADSIYDEILVAPVLPLDRLTRVGILGGGDGGVLATLVGHTRRLGRPLSEVVMIDIDEVVTGLCRKAFPHHWNRIDNAPEASVINGDAFAWLDSARGLDALIYDLTMNPVREGQTREAFVQETLQRIANALRPGGVLTMQCCGQGYSSDDLARHDAWLSFIGKALEQDFTAIQTHTALVPSFLEPWTFLRAQRKG</sequence>
<gene>
    <name evidence="6" type="ORF">AAIA72_12650</name>
</gene>
<dbReference type="Gene3D" id="3.40.50.150">
    <property type="entry name" value="Vaccinia Virus protein VP39"/>
    <property type="match status" value="1"/>
</dbReference>
<evidence type="ECO:0000256" key="1">
    <source>
        <dbReference type="ARBA" id="ARBA00007867"/>
    </source>
</evidence>
<accession>A0AB39UUH5</accession>
<dbReference type="RefSeq" id="WP_369600678.1">
    <property type="nucleotide sequence ID" value="NZ_CP154858.1"/>
</dbReference>
<dbReference type="InterPro" id="IPR037163">
    <property type="entry name" value="Spermidine_synt_N_sf"/>
</dbReference>
<reference evidence="6" key="1">
    <citation type="submission" date="2024-05" db="EMBL/GenBank/DDBJ databases">
        <title>Genome sequencing of novel strain.</title>
        <authorList>
            <person name="Ganbat D."/>
            <person name="Ganbat S."/>
            <person name="Lee S.-J."/>
        </authorList>
    </citation>
    <scope>NUCLEOTIDE SEQUENCE</scope>
    <source>
        <strain evidence="6">SMD15-11</strain>
    </source>
</reference>
<dbReference type="SUPFAM" id="SSF53335">
    <property type="entry name" value="S-adenosyl-L-methionine-dependent methyltransferases"/>
    <property type="match status" value="1"/>
</dbReference>
<dbReference type="CDD" id="cd02440">
    <property type="entry name" value="AdoMet_MTases"/>
    <property type="match status" value="1"/>
</dbReference>
<dbReference type="AlphaFoldDB" id="A0AB39UUH5"/>
<dbReference type="PANTHER" id="PTHR43317">
    <property type="entry name" value="THERMOSPERMINE SYNTHASE ACAULIS5"/>
    <property type="match status" value="1"/>
</dbReference>
<evidence type="ECO:0000313" key="6">
    <source>
        <dbReference type="EMBL" id="XDT71652.1"/>
    </source>
</evidence>
<evidence type="ECO:0000259" key="5">
    <source>
        <dbReference type="PROSITE" id="PS51006"/>
    </source>
</evidence>
<dbReference type="PROSITE" id="PS51006">
    <property type="entry name" value="PABS_2"/>
    <property type="match status" value="1"/>
</dbReference>
<feature type="active site" description="Proton acceptor" evidence="4">
    <location>
        <position position="155"/>
    </location>
</feature>
<dbReference type="GO" id="GO:0016740">
    <property type="term" value="F:transferase activity"/>
    <property type="evidence" value="ECO:0007669"/>
    <property type="project" value="UniProtKB-UniRule"/>
</dbReference>
<keyword evidence="2 4" id="KW-0808">Transferase</keyword>
<dbReference type="EMBL" id="CP154858">
    <property type="protein sequence ID" value="XDT71652.1"/>
    <property type="molecule type" value="Genomic_DNA"/>
</dbReference>
<evidence type="ECO:0000256" key="4">
    <source>
        <dbReference type="PROSITE-ProRule" id="PRU00354"/>
    </source>
</evidence>
<dbReference type="KEGG" id="tcd:AAIA72_12650"/>
<name>A0AB39UUH5_9GAMM</name>
<evidence type="ECO:0000256" key="2">
    <source>
        <dbReference type="ARBA" id="ARBA00022679"/>
    </source>
</evidence>
<dbReference type="Pfam" id="PF01564">
    <property type="entry name" value="Spermine_synth"/>
    <property type="match status" value="1"/>
</dbReference>
<dbReference type="InterPro" id="IPR029063">
    <property type="entry name" value="SAM-dependent_MTases_sf"/>
</dbReference>